<evidence type="ECO:0000256" key="5">
    <source>
        <dbReference type="ARBA" id="ARBA00022989"/>
    </source>
</evidence>
<feature type="transmembrane region" description="Helical" evidence="8">
    <location>
        <begin position="182"/>
        <end position="203"/>
    </location>
</feature>
<feature type="domain" description="Major facilitator superfamily (MFS) profile" evidence="9">
    <location>
        <begin position="28"/>
        <end position="480"/>
    </location>
</feature>
<comment type="caution">
    <text evidence="11">The sequence shown here is derived from an EMBL/GenBank/DDBJ whole genome shotgun (WGS) entry which is preliminary data.</text>
</comment>
<feature type="transmembrane region" description="Helical" evidence="8">
    <location>
        <begin position="371"/>
        <end position="389"/>
    </location>
</feature>
<dbReference type="InterPro" id="IPR000644">
    <property type="entry name" value="CBS_dom"/>
</dbReference>
<feature type="transmembrane region" description="Helical" evidence="8">
    <location>
        <begin position="94"/>
        <end position="117"/>
    </location>
</feature>
<feature type="transmembrane region" description="Helical" evidence="8">
    <location>
        <begin position="155"/>
        <end position="176"/>
    </location>
</feature>
<dbReference type="InterPro" id="IPR036259">
    <property type="entry name" value="MFS_trans_sf"/>
</dbReference>
<keyword evidence="4 8" id="KW-0812">Transmembrane</keyword>
<keyword evidence="3" id="KW-1003">Cell membrane</keyword>
<name>A0A8J3EXH9_9BIFI</name>
<dbReference type="Pfam" id="PF00571">
    <property type="entry name" value="CBS"/>
    <property type="match status" value="2"/>
</dbReference>
<keyword evidence="7" id="KW-0129">CBS domain</keyword>
<dbReference type="Proteomes" id="UP000619536">
    <property type="component" value="Unassembled WGS sequence"/>
</dbReference>
<dbReference type="Gene3D" id="3.10.580.10">
    <property type="entry name" value="CBS-domain"/>
    <property type="match status" value="1"/>
</dbReference>
<dbReference type="GO" id="GO:0022857">
    <property type="term" value="F:transmembrane transporter activity"/>
    <property type="evidence" value="ECO:0007669"/>
    <property type="project" value="InterPro"/>
</dbReference>
<dbReference type="PANTHER" id="PTHR42718">
    <property type="entry name" value="MAJOR FACILITATOR SUPERFAMILY MULTIDRUG TRANSPORTER MFSC"/>
    <property type="match status" value="1"/>
</dbReference>
<dbReference type="CDD" id="cd17503">
    <property type="entry name" value="MFS_LmrB_MDR_like"/>
    <property type="match status" value="1"/>
</dbReference>
<keyword evidence="12" id="KW-1185">Reference proteome</keyword>
<accession>A0A8J3EXH9</accession>
<feature type="transmembrane region" description="Helical" evidence="8">
    <location>
        <begin position="453"/>
        <end position="475"/>
    </location>
</feature>
<feature type="transmembrane region" description="Helical" evidence="8">
    <location>
        <begin position="23"/>
        <end position="42"/>
    </location>
</feature>
<feature type="transmembrane region" description="Helical" evidence="8">
    <location>
        <begin position="312"/>
        <end position="335"/>
    </location>
</feature>
<dbReference type="Gene3D" id="1.20.1720.10">
    <property type="entry name" value="Multidrug resistance protein D"/>
    <property type="match status" value="1"/>
</dbReference>
<dbReference type="InterPro" id="IPR011701">
    <property type="entry name" value="MFS"/>
</dbReference>
<feature type="domain" description="CBS" evidence="10">
    <location>
        <begin position="500"/>
        <end position="555"/>
    </location>
</feature>
<feature type="transmembrane region" description="Helical" evidence="8">
    <location>
        <begin position="62"/>
        <end position="82"/>
    </location>
</feature>
<dbReference type="InterPro" id="IPR020846">
    <property type="entry name" value="MFS_dom"/>
</dbReference>
<comment type="subcellular location">
    <subcellularLocation>
        <location evidence="1">Cell membrane</location>
        <topology evidence="1">Multi-pass membrane protein</topology>
    </subcellularLocation>
</comment>
<evidence type="ECO:0000313" key="11">
    <source>
        <dbReference type="EMBL" id="GGI12874.1"/>
    </source>
</evidence>
<dbReference type="PRINTS" id="PR01036">
    <property type="entry name" value="TCRTETB"/>
</dbReference>
<dbReference type="RefSeq" id="WP_229714676.1">
    <property type="nucleotide sequence ID" value="NZ_BMDH01000001.1"/>
</dbReference>
<proteinExistence type="predicted"/>
<evidence type="ECO:0000259" key="10">
    <source>
        <dbReference type="PROSITE" id="PS51371"/>
    </source>
</evidence>
<dbReference type="PROSITE" id="PS50850">
    <property type="entry name" value="MFS"/>
    <property type="match status" value="1"/>
</dbReference>
<dbReference type="InterPro" id="IPR004638">
    <property type="entry name" value="EmrB-like"/>
</dbReference>
<dbReference type="InterPro" id="IPR046342">
    <property type="entry name" value="CBS_dom_sf"/>
</dbReference>
<reference evidence="11" key="2">
    <citation type="submission" date="2020-09" db="EMBL/GenBank/DDBJ databases">
        <authorList>
            <person name="Sun Q."/>
            <person name="Sedlacek I."/>
        </authorList>
    </citation>
    <scope>NUCLEOTIDE SEQUENCE</scope>
    <source>
        <strain evidence="11">CCM 8606</strain>
    </source>
</reference>
<evidence type="ECO:0000256" key="2">
    <source>
        <dbReference type="ARBA" id="ARBA00022448"/>
    </source>
</evidence>
<dbReference type="SUPFAM" id="SSF54631">
    <property type="entry name" value="CBS-domain pair"/>
    <property type="match status" value="1"/>
</dbReference>
<dbReference type="AlphaFoldDB" id="A0A8J3EXH9"/>
<protein>
    <submittedName>
        <fullName evidence="11">Uncharacterized protein</fullName>
    </submittedName>
</protein>
<keyword evidence="6 8" id="KW-0472">Membrane</keyword>
<feature type="transmembrane region" description="Helical" evidence="8">
    <location>
        <begin position="215"/>
        <end position="235"/>
    </location>
</feature>
<feature type="domain" description="CBS" evidence="10">
    <location>
        <begin position="587"/>
        <end position="642"/>
    </location>
</feature>
<evidence type="ECO:0000256" key="3">
    <source>
        <dbReference type="ARBA" id="ARBA00022475"/>
    </source>
</evidence>
<reference evidence="11" key="1">
    <citation type="journal article" date="2014" name="Int. J. Syst. Evol. Microbiol.">
        <title>Complete genome sequence of Corynebacterium casei LMG S-19264T (=DSM 44701T), isolated from a smear-ripened cheese.</title>
        <authorList>
            <consortium name="US DOE Joint Genome Institute (JGI-PGF)"/>
            <person name="Walter F."/>
            <person name="Albersmeier A."/>
            <person name="Kalinowski J."/>
            <person name="Ruckert C."/>
        </authorList>
    </citation>
    <scope>NUCLEOTIDE SEQUENCE</scope>
    <source>
        <strain evidence="11">CCM 8606</strain>
    </source>
</reference>
<keyword evidence="5 8" id="KW-1133">Transmembrane helix</keyword>
<dbReference type="Pfam" id="PF07690">
    <property type="entry name" value="MFS_1"/>
    <property type="match status" value="1"/>
</dbReference>
<sequence>MSTSKHNPVPSETKIPRARMQVAHPYLTLMGLYMGGFTGMYSETALNIALPELSKAFHVTTSIAQWLVIGYMLVIGIVLPFSSSLMKWFKAKSITIFALAAFLVGSIISACAPSFTVALLGRAIQGVGTGLVLPMMFALVMEVMPPQKIGAAMGITALVIMFAPAIGPTLAGALMAGLGWCWIFLSLAIFLIIGLVFAVLFMVNPYERTRPHIDSLSVVLSVLGFGGLVLGVGMASLYGWLSLPVLVSLIIGVIGIVLYSMRQLTSSQPILNLKAFAIPGFRIGAILMMVNFGITLSAMFILPQYYQNGMGIAVALTGMVMLPGGIINALVSMVSGRLFDKIGARKPATVGFALSIIGAGLLLSVSPSSPLAFIVICHIILMIGVPLAMSPTQTYALSSLPHELSTDGSTILNTLQQVLGAVCTAVATSLLVAGQQHYAQAGGTDNALGFSIGSRWGFAFTLVLAIFGFIGTFFIRTLRKDQVPAAVHSREGEPVLRELMKTDVFALPSTATAMQAMQLFSEKGISGVPVLEGEQVIGFVSDGDILRMLADQTPQYTSFYSAVMERNSESFTQRLDKAMQTPVADIATRKVISVDINDSMASICQVLVDYHLKKVPVMEQGKMIGMLNRTNILHYVVENYDQQQ</sequence>
<dbReference type="SMART" id="SM00116">
    <property type="entry name" value="CBS"/>
    <property type="match status" value="2"/>
</dbReference>
<evidence type="ECO:0000256" key="6">
    <source>
        <dbReference type="ARBA" id="ARBA00023136"/>
    </source>
</evidence>
<dbReference type="PROSITE" id="PS51371">
    <property type="entry name" value="CBS"/>
    <property type="match status" value="2"/>
</dbReference>
<dbReference type="SUPFAM" id="SSF103473">
    <property type="entry name" value="MFS general substrate transporter"/>
    <property type="match status" value="1"/>
</dbReference>
<feature type="transmembrane region" description="Helical" evidence="8">
    <location>
        <begin position="410"/>
        <end position="433"/>
    </location>
</feature>
<feature type="transmembrane region" description="Helical" evidence="8">
    <location>
        <begin position="347"/>
        <end position="365"/>
    </location>
</feature>
<dbReference type="PANTHER" id="PTHR42718:SF43">
    <property type="entry name" value="LINCOMYCIN RESISTANCE PROTEIN LMRB"/>
    <property type="match status" value="1"/>
</dbReference>
<feature type="transmembrane region" description="Helical" evidence="8">
    <location>
        <begin position="281"/>
        <end position="306"/>
    </location>
</feature>
<evidence type="ECO:0000313" key="12">
    <source>
        <dbReference type="Proteomes" id="UP000619536"/>
    </source>
</evidence>
<evidence type="ECO:0000256" key="7">
    <source>
        <dbReference type="PROSITE-ProRule" id="PRU00703"/>
    </source>
</evidence>
<dbReference type="GO" id="GO:0005886">
    <property type="term" value="C:plasma membrane"/>
    <property type="evidence" value="ECO:0007669"/>
    <property type="project" value="UniProtKB-SubCell"/>
</dbReference>
<evidence type="ECO:0000256" key="4">
    <source>
        <dbReference type="ARBA" id="ARBA00022692"/>
    </source>
</evidence>
<dbReference type="NCBIfam" id="TIGR00711">
    <property type="entry name" value="efflux_EmrB"/>
    <property type="match status" value="1"/>
</dbReference>
<gene>
    <name evidence="11" type="ORF">GCM10007377_03140</name>
</gene>
<keyword evidence="2" id="KW-0813">Transport</keyword>
<evidence type="ECO:0000256" key="1">
    <source>
        <dbReference type="ARBA" id="ARBA00004651"/>
    </source>
</evidence>
<dbReference type="EMBL" id="BMDH01000001">
    <property type="protein sequence ID" value="GGI12874.1"/>
    <property type="molecule type" value="Genomic_DNA"/>
</dbReference>
<evidence type="ECO:0000256" key="8">
    <source>
        <dbReference type="SAM" id="Phobius"/>
    </source>
</evidence>
<dbReference type="Gene3D" id="1.20.1250.20">
    <property type="entry name" value="MFS general substrate transporter like domains"/>
    <property type="match status" value="1"/>
</dbReference>
<feature type="transmembrane region" description="Helical" evidence="8">
    <location>
        <begin position="241"/>
        <end position="260"/>
    </location>
</feature>
<feature type="transmembrane region" description="Helical" evidence="8">
    <location>
        <begin position="123"/>
        <end position="143"/>
    </location>
</feature>
<evidence type="ECO:0000259" key="9">
    <source>
        <dbReference type="PROSITE" id="PS50850"/>
    </source>
</evidence>
<organism evidence="11 12">
    <name type="scientific">Galliscardovia ingluviei</name>
    <dbReference type="NCBI Taxonomy" id="1769422"/>
    <lineage>
        <taxon>Bacteria</taxon>
        <taxon>Bacillati</taxon>
        <taxon>Actinomycetota</taxon>
        <taxon>Actinomycetes</taxon>
        <taxon>Bifidobacteriales</taxon>
        <taxon>Bifidobacteriaceae</taxon>
        <taxon>Galliscardovia</taxon>
    </lineage>
</organism>